<dbReference type="EMBL" id="CP002390">
    <property type="protein sequence ID" value="EFE28633.1"/>
    <property type="molecule type" value="Genomic_DNA"/>
</dbReference>
<keyword evidence="2" id="KW-1185">Reference proteome</keyword>
<evidence type="ECO:0000313" key="2">
    <source>
        <dbReference type="Proteomes" id="UP000007468"/>
    </source>
</evidence>
<accession>D6GSJ2</accession>
<dbReference type="STRING" id="546269.HMPREF0389_00550"/>
<dbReference type="Proteomes" id="UP000007468">
    <property type="component" value="Chromosome"/>
</dbReference>
<gene>
    <name evidence="1" type="ordered locus">HMPREF0389_00550</name>
</gene>
<reference evidence="2" key="1">
    <citation type="submission" date="2010-12" db="EMBL/GenBank/DDBJ databases">
        <title>The genome sequence of Filifactor alocis strain ATCC 35896.</title>
        <authorList>
            <consortium name="The Broad Institute Genome Sequencing Platform"/>
            <person name="Ward D."/>
            <person name="Earl A."/>
            <person name="Feldgarden M."/>
            <person name="Young S.K."/>
            <person name="Gargeya S."/>
            <person name="Zeng Q."/>
            <person name="Alvarado L."/>
            <person name="Berlin A."/>
            <person name="Bochicchio J."/>
            <person name="Chapman S.B."/>
            <person name="Chen Z."/>
            <person name="Freedman E."/>
            <person name="Gellesch M."/>
            <person name="Goldberg J."/>
            <person name="Griggs A."/>
            <person name="Gujja S."/>
            <person name="Heilman E."/>
            <person name="Heiman D."/>
            <person name="Howarth C."/>
            <person name="Mehta T."/>
            <person name="Neiman D."/>
            <person name="Pearson M."/>
            <person name="Roberts A."/>
            <person name="Saif S."/>
            <person name="Shea T."/>
            <person name="Shenoy N."/>
            <person name="Sisk P."/>
            <person name="Stolte C."/>
            <person name="Sykes S."/>
            <person name="White J."/>
            <person name="Yandava C."/>
            <person name="Izard J."/>
            <person name="Blanton J.M."/>
            <person name="Baranova O.V."/>
            <person name="Tanner A.C."/>
            <person name="Dewhirst F.E."/>
            <person name="Haas B."/>
            <person name="Nusbaum C."/>
            <person name="Birren B."/>
        </authorList>
    </citation>
    <scope>NUCLEOTIDE SEQUENCE [LARGE SCALE GENOMIC DNA]</scope>
    <source>
        <strain evidence="2">ATCC 35896 / D40 B5</strain>
    </source>
</reference>
<sequence>MMDTFVSKEGMVCFGFKDVEEKLAEEWKGKLGESFIPLTFISVGQEALSYGTGHNFVINTMMVKTRVDELKIDMSKMEKDIKDALDIR</sequence>
<evidence type="ECO:0000313" key="1">
    <source>
        <dbReference type="EMBL" id="EFE28633.1"/>
    </source>
</evidence>
<dbReference type="AlphaFoldDB" id="D6GSJ2"/>
<dbReference type="KEGG" id="faa:HMPREF0389_00550"/>
<name>D6GSJ2_FILAD</name>
<organism evidence="1 2">
    <name type="scientific">Filifactor alocis (strain ATCC 35896 / CCUG 47790 / D40 B5)</name>
    <name type="common">Fusobacterium alocis</name>
    <dbReference type="NCBI Taxonomy" id="546269"/>
    <lineage>
        <taxon>Bacteria</taxon>
        <taxon>Bacillati</taxon>
        <taxon>Bacillota</taxon>
        <taxon>Clostridia</taxon>
        <taxon>Peptostreptococcales</taxon>
        <taxon>Filifactoraceae</taxon>
        <taxon>Filifactor</taxon>
    </lineage>
</organism>
<proteinExistence type="predicted"/>
<protein>
    <submittedName>
        <fullName evidence="1">Uncharacterized protein</fullName>
    </submittedName>
</protein>